<dbReference type="EMBL" id="MRCA01000002">
    <property type="protein sequence ID" value="OKH15405.1"/>
    <property type="molecule type" value="Genomic_DNA"/>
</dbReference>
<name>A0A1U7H2W3_9CYAN</name>
<keyword evidence="1" id="KW-0472">Membrane</keyword>
<sequence>MTNRVIFIGLSLFLYGIALSLPALAFKIVEITFGRQNNKVEIATLTDKITTMTGAELTLVGFFGLLLLVIPPSIGWLANPAYWTSCVFFFRQQYNWSILTALISIIVGFLGTISAFWFRLPAGSTPFQKLALHELLLGFWLWLAAPGFIMLVSIFKLKK</sequence>
<evidence type="ECO:0000256" key="1">
    <source>
        <dbReference type="SAM" id="Phobius"/>
    </source>
</evidence>
<proteinExistence type="predicted"/>
<comment type="caution">
    <text evidence="2">The sequence shown here is derived from an EMBL/GenBank/DDBJ whole genome shotgun (WGS) entry which is preliminary data.</text>
</comment>
<dbReference type="Proteomes" id="UP000186391">
    <property type="component" value="Unassembled WGS sequence"/>
</dbReference>
<feature type="transmembrane region" description="Helical" evidence="1">
    <location>
        <begin position="130"/>
        <end position="155"/>
    </location>
</feature>
<protein>
    <submittedName>
        <fullName evidence="2">Uncharacterized protein</fullName>
    </submittedName>
</protein>
<keyword evidence="1" id="KW-1133">Transmembrane helix</keyword>
<reference evidence="2 3" key="1">
    <citation type="submission" date="2016-11" db="EMBL/GenBank/DDBJ databases">
        <title>Draft Genome Sequences of Nine Cyanobacterial Strains from Diverse Habitats.</title>
        <authorList>
            <person name="Zhu T."/>
            <person name="Hou S."/>
            <person name="Lu X."/>
            <person name="Hess W.R."/>
        </authorList>
    </citation>
    <scope>NUCLEOTIDE SEQUENCE [LARGE SCALE GENOMIC DNA]</scope>
    <source>
        <strain evidence="2 3">NIES-592</strain>
    </source>
</reference>
<dbReference type="AlphaFoldDB" id="A0A1U7H2W3"/>
<feature type="transmembrane region" description="Helical" evidence="1">
    <location>
        <begin position="98"/>
        <end position="118"/>
    </location>
</feature>
<keyword evidence="1" id="KW-0812">Transmembrane</keyword>
<gene>
    <name evidence="2" type="ORF">NIES592_04705</name>
</gene>
<accession>A0A1U7H2W3</accession>
<evidence type="ECO:0000313" key="2">
    <source>
        <dbReference type="EMBL" id="OKH15405.1"/>
    </source>
</evidence>
<organism evidence="2 3">
    <name type="scientific">Fischerella major NIES-592</name>
    <dbReference type="NCBI Taxonomy" id="210994"/>
    <lineage>
        <taxon>Bacteria</taxon>
        <taxon>Bacillati</taxon>
        <taxon>Cyanobacteriota</taxon>
        <taxon>Cyanophyceae</taxon>
        <taxon>Nostocales</taxon>
        <taxon>Hapalosiphonaceae</taxon>
        <taxon>Fischerella</taxon>
    </lineage>
</organism>
<dbReference type="RefSeq" id="WP_073555073.1">
    <property type="nucleotide sequence ID" value="NZ_MRCA01000002.1"/>
</dbReference>
<dbReference type="OrthoDB" id="572382at2"/>
<feature type="transmembrane region" description="Helical" evidence="1">
    <location>
        <begin position="57"/>
        <end position="78"/>
    </location>
</feature>
<keyword evidence="3" id="KW-1185">Reference proteome</keyword>
<feature type="transmembrane region" description="Helical" evidence="1">
    <location>
        <begin position="6"/>
        <end position="29"/>
    </location>
</feature>
<evidence type="ECO:0000313" key="3">
    <source>
        <dbReference type="Proteomes" id="UP000186391"/>
    </source>
</evidence>